<accession>A1ZIS0</accession>
<evidence type="ECO:0000313" key="2">
    <source>
        <dbReference type="Proteomes" id="UP000004095"/>
    </source>
</evidence>
<organism evidence="1 2">
    <name type="scientific">Microscilla marina ATCC 23134</name>
    <dbReference type="NCBI Taxonomy" id="313606"/>
    <lineage>
        <taxon>Bacteria</taxon>
        <taxon>Pseudomonadati</taxon>
        <taxon>Bacteroidota</taxon>
        <taxon>Cytophagia</taxon>
        <taxon>Cytophagales</taxon>
        <taxon>Microscillaceae</taxon>
        <taxon>Microscilla</taxon>
    </lineage>
</organism>
<gene>
    <name evidence="1" type="ORF">M23134_05811</name>
</gene>
<dbReference type="EMBL" id="AAWS01000009">
    <property type="protein sequence ID" value="EAY29938.1"/>
    <property type="molecule type" value="Genomic_DNA"/>
</dbReference>
<dbReference type="Proteomes" id="UP000004095">
    <property type="component" value="Unassembled WGS sequence"/>
</dbReference>
<name>A1ZIS0_MICM2</name>
<evidence type="ECO:0000313" key="1">
    <source>
        <dbReference type="EMBL" id="EAY29938.1"/>
    </source>
</evidence>
<keyword evidence="2" id="KW-1185">Reference proteome</keyword>
<sequence length="59" mass="6807">MSVECAKAFTMLAQTDKGREVRKHFIECEKKYNARNEALSPAQMLLIQAQQMVDFESKL</sequence>
<comment type="caution">
    <text evidence="1">The sequence shown here is derived from an EMBL/GenBank/DDBJ whole genome shotgun (WGS) entry which is preliminary data.</text>
</comment>
<proteinExistence type="predicted"/>
<reference evidence="1 2" key="1">
    <citation type="submission" date="2007-01" db="EMBL/GenBank/DDBJ databases">
        <authorList>
            <person name="Haygood M."/>
            <person name="Podell S."/>
            <person name="Anderson C."/>
            <person name="Hopkinson B."/>
            <person name="Roe K."/>
            <person name="Barbeau K."/>
            <person name="Gaasterland T."/>
            <person name="Ferriera S."/>
            <person name="Johnson J."/>
            <person name="Kravitz S."/>
            <person name="Beeson K."/>
            <person name="Sutton G."/>
            <person name="Rogers Y.-H."/>
            <person name="Friedman R."/>
            <person name="Frazier M."/>
            <person name="Venter J.C."/>
        </authorList>
    </citation>
    <scope>NUCLEOTIDE SEQUENCE [LARGE SCALE GENOMIC DNA]</scope>
    <source>
        <strain evidence="1 2">ATCC 23134</strain>
    </source>
</reference>
<dbReference type="AlphaFoldDB" id="A1ZIS0"/>
<protein>
    <submittedName>
        <fullName evidence="1">AntB</fullName>
    </submittedName>
</protein>